<keyword evidence="2" id="KW-0963">Cytoplasm</keyword>
<evidence type="ECO:0000256" key="1">
    <source>
        <dbReference type="ARBA" id="ARBA00004496"/>
    </source>
</evidence>
<dbReference type="InterPro" id="IPR038904">
    <property type="entry name" value="BRAT1"/>
</dbReference>
<dbReference type="GO" id="GO:0008283">
    <property type="term" value="P:cell population proliferation"/>
    <property type="evidence" value="ECO:0007669"/>
    <property type="project" value="InterPro"/>
</dbReference>
<comment type="similarity">
    <text evidence="3">Belongs to the BRAT1 family.</text>
</comment>
<name>A0A553PUZ6_9TELE</name>
<evidence type="ECO:0008006" key="6">
    <source>
        <dbReference type="Google" id="ProtNLM"/>
    </source>
</evidence>
<dbReference type="EMBL" id="SRMA01026621">
    <property type="protein sequence ID" value="TRY81512.1"/>
    <property type="molecule type" value="Genomic_DNA"/>
</dbReference>
<dbReference type="PANTHER" id="PTHR21331:SF2">
    <property type="entry name" value="BRCA1-ASSOCIATED ATM ACTIVATOR 1"/>
    <property type="match status" value="1"/>
</dbReference>
<dbReference type="PANTHER" id="PTHR21331">
    <property type="entry name" value="BRCA1-ASSOCIATED ATM ACTIVATOR 1"/>
    <property type="match status" value="1"/>
</dbReference>
<dbReference type="GO" id="GO:0005634">
    <property type="term" value="C:nucleus"/>
    <property type="evidence" value="ECO:0007669"/>
    <property type="project" value="TreeGrafter"/>
</dbReference>
<sequence>MELGRECLPLLPGVCLVLADPKLSPPDDSSLEKLLDWFKDLQDNGLGLFRHQPCISQLISSICTSKVSDPAIFTFILKLTGLLAATKEDFLLLEEEGHIVHVFVRDSWTVGGLWVDASVRSGWLQGLLNMLKHHKAVDFICGKGFIQEIVRLQNDRSLFVASLANQLSINILNHLTSTKMSCVMDAEGSLGHDWLSVSSEIINGVAEALRSEDDPRILRGLRLVSLVLCQCAEPVTSSLWKEVLDPLESLILQGTESLTQPLISVLQSAVIPVELKRKAVDFILLPLQWTSVEPEDAKELEKSVALKEALSQKASCVSLLVQSLLSLAELAGTKYSFDGISIPSIAGCVMAILKICSGNYPALPLHMNLLTRLIGCWKVQRCGLDALGALSTYEDVFGVLLKYLQSPDSHATVLKKAFQATLSWIAACSSSSDLLQFISQDIFPVLEKRMCDVRWEVRDSALEFITQLIIARNGDVSFSEALHNCGMVFCMLSSLADTEGYVRASAVTAVGEAEQALNQMMTILSQDTEGFPRRAVVKTFTSWLKGSQPIPGLDSTLSTALSLGNKDFDWEVKMHTLELAEVLIEKTLISCLHSNQSFASSEETHVMQGLSKLYDSGLLDLLLNSLFDCDRPVCEKACSLLLRLQTITTECDQNTLVVNVCGKRWEGEVMNRYYNKHKCLNEEDGRTDSDLSLSVLLQMLDLEDMQRTLNLSSDHVVNSPRSLMEDILSVAQRREENIVDCY</sequence>
<reference evidence="4" key="2">
    <citation type="submission" date="2019-04" db="EMBL/GenBank/DDBJ databases">
        <authorList>
            <person name="Kadobianskyi M."/>
            <person name="Schulze L."/>
            <person name="Schuelke M."/>
            <person name="Judkewitz B."/>
        </authorList>
    </citation>
    <scope>NUCLEOTIDE SEQUENCE</scope>
    <source>
        <strain evidence="4">Bolton</strain>
        <tissue evidence="4">Whole-body</tissue>
    </source>
</reference>
<gene>
    <name evidence="4" type="ORF">DNTS_009920</name>
</gene>
<evidence type="ECO:0000256" key="3">
    <source>
        <dbReference type="ARBA" id="ARBA00061308"/>
    </source>
</evidence>
<reference evidence="4 5" key="1">
    <citation type="journal article" date="2019" name="Sci. Data">
        <title>Hybrid genome assembly and annotation of Danionella translucida.</title>
        <authorList>
            <person name="Kadobianskyi M."/>
            <person name="Schulze L."/>
            <person name="Schuelke M."/>
            <person name="Judkewitz B."/>
        </authorList>
    </citation>
    <scope>NUCLEOTIDE SEQUENCE [LARGE SCALE GENOMIC DNA]</scope>
    <source>
        <strain evidence="4 5">Bolton</strain>
    </source>
</reference>
<dbReference type="Gene3D" id="1.25.10.10">
    <property type="entry name" value="Leucine-rich Repeat Variant"/>
    <property type="match status" value="1"/>
</dbReference>
<dbReference type="GO" id="GO:0005737">
    <property type="term" value="C:cytoplasm"/>
    <property type="evidence" value="ECO:0007669"/>
    <property type="project" value="UniProtKB-SubCell"/>
</dbReference>
<dbReference type="InterPro" id="IPR016024">
    <property type="entry name" value="ARM-type_fold"/>
</dbReference>
<keyword evidence="5" id="KW-1185">Reference proteome</keyword>
<dbReference type="GO" id="GO:0006974">
    <property type="term" value="P:DNA damage response"/>
    <property type="evidence" value="ECO:0007669"/>
    <property type="project" value="InterPro"/>
</dbReference>
<proteinExistence type="inferred from homology"/>
<evidence type="ECO:0000313" key="4">
    <source>
        <dbReference type="EMBL" id="TRY81513.1"/>
    </source>
</evidence>
<dbReference type="EMBL" id="SRMA01026621">
    <property type="protein sequence ID" value="TRY81513.1"/>
    <property type="molecule type" value="Genomic_DNA"/>
</dbReference>
<dbReference type="STRING" id="623744.A0A553PUZ6"/>
<comment type="subcellular location">
    <subcellularLocation>
        <location evidence="1">Cytoplasm</location>
    </subcellularLocation>
</comment>
<dbReference type="Proteomes" id="UP000316079">
    <property type="component" value="Unassembled WGS sequence"/>
</dbReference>
<comment type="caution">
    <text evidence="4">The sequence shown here is derived from an EMBL/GenBank/DDBJ whole genome shotgun (WGS) entry which is preliminary data.</text>
</comment>
<dbReference type="AlphaFoldDB" id="A0A553PUZ6"/>
<dbReference type="SUPFAM" id="SSF48371">
    <property type="entry name" value="ARM repeat"/>
    <property type="match status" value="1"/>
</dbReference>
<protein>
    <recommendedName>
        <fullName evidence="6">BRCA1-associated ATM activator 1</fullName>
    </recommendedName>
</protein>
<accession>A0A553PUZ6</accession>
<dbReference type="InterPro" id="IPR011989">
    <property type="entry name" value="ARM-like"/>
</dbReference>
<evidence type="ECO:0000256" key="2">
    <source>
        <dbReference type="ARBA" id="ARBA00022490"/>
    </source>
</evidence>
<evidence type="ECO:0000313" key="5">
    <source>
        <dbReference type="Proteomes" id="UP000316079"/>
    </source>
</evidence>
<dbReference type="OrthoDB" id="10057956at2759"/>
<organism evidence="4 5">
    <name type="scientific">Danionella cerebrum</name>
    <dbReference type="NCBI Taxonomy" id="2873325"/>
    <lineage>
        <taxon>Eukaryota</taxon>
        <taxon>Metazoa</taxon>
        <taxon>Chordata</taxon>
        <taxon>Craniata</taxon>
        <taxon>Vertebrata</taxon>
        <taxon>Euteleostomi</taxon>
        <taxon>Actinopterygii</taxon>
        <taxon>Neopterygii</taxon>
        <taxon>Teleostei</taxon>
        <taxon>Ostariophysi</taxon>
        <taxon>Cypriniformes</taxon>
        <taxon>Danionidae</taxon>
        <taxon>Danioninae</taxon>
        <taxon>Danionella</taxon>
    </lineage>
</organism>